<reference evidence="1" key="1">
    <citation type="journal article" date="2014" name="Nat. Commun.">
        <title>Genome sequence of mungbean and insights into evolution within Vigna species.</title>
        <authorList>
            <person name="Kang Y.J."/>
            <person name="Kim S.K."/>
            <person name="Kim M.Y."/>
            <person name="Lestari P."/>
            <person name="Kim K.H."/>
            <person name="Ha B.K."/>
            <person name="Jun T.H."/>
            <person name="Hwang W.J."/>
            <person name="Lee T."/>
            <person name="Lee J."/>
            <person name="Shim S."/>
            <person name="Yoon M.Y."/>
            <person name="Jang Y.E."/>
            <person name="Han K.S."/>
            <person name="Taeprayoon P."/>
            <person name="Yoon N."/>
            <person name="Somta P."/>
            <person name="Tanya P."/>
            <person name="Kim K.S."/>
            <person name="Gwag J.G."/>
            <person name="Moon J.K."/>
            <person name="Lee Y.H."/>
            <person name="Park B.S."/>
            <person name="Bombarely A."/>
            <person name="Doyle J.J."/>
            <person name="Jackson S.A."/>
            <person name="Schafleitner R."/>
            <person name="Srinives P."/>
            <person name="Varshney R.K."/>
            <person name="Lee S.H."/>
        </authorList>
    </citation>
    <scope>NUCLEOTIDE SEQUENCE [LARGE SCALE GENOMIC DNA]</scope>
    <source>
        <strain evidence="1">cv. VC1973A</strain>
    </source>
</reference>
<dbReference type="OrthoDB" id="418237at2759"/>
<dbReference type="RefSeq" id="XP_014506343.1">
    <property type="nucleotide sequence ID" value="XM_014650857.1"/>
</dbReference>
<accession>A0A1S3UJY4</accession>
<gene>
    <name evidence="2" type="primary">LOC106766099</name>
</gene>
<name>A0A1S3UJY4_VIGRR</name>
<dbReference type="STRING" id="3916.A0A1S3UJY4"/>
<dbReference type="KEGG" id="vra:106766099"/>
<dbReference type="GeneID" id="106766099"/>
<proteinExistence type="predicted"/>
<evidence type="ECO:0000313" key="2">
    <source>
        <dbReference type="RefSeq" id="XP_014506343.1"/>
    </source>
</evidence>
<keyword evidence="1" id="KW-1185">Reference proteome</keyword>
<dbReference type="PANTHER" id="PTHR11439">
    <property type="entry name" value="GAG-POL-RELATED RETROTRANSPOSON"/>
    <property type="match status" value="1"/>
</dbReference>
<dbReference type="AlphaFoldDB" id="A0A1S3UJY4"/>
<reference evidence="2" key="2">
    <citation type="submission" date="2025-08" db="UniProtKB">
        <authorList>
            <consortium name="RefSeq"/>
        </authorList>
    </citation>
    <scope>IDENTIFICATION</scope>
    <source>
        <tissue evidence="2">Leaf</tissue>
    </source>
</reference>
<dbReference type="PANTHER" id="PTHR11439:SF483">
    <property type="entry name" value="PEPTIDE SYNTHASE GLIP-LIKE, PUTATIVE (AFU_ORTHOLOGUE AFUA_3G12920)-RELATED"/>
    <property type="match status" value="1"/>
</dbReference>
<evidence type="ECO:0000313" key="1">
    <source>
        <dbReference type="Proteomes" id="UP000087766"/>
    </source>
</evidence>
<protein>
    <submittedName>
        <fullName evidence="2">Uncharacterized protein LOC106766099</fullName>
    </submittedName>
</protein>
<dbReference type="Proteomes" id="UP000087766">
    <property type="component" value="Chromosome 7"/>
</dbReference>
<sequence length="160" mass="17439">MLDSKEAATPMATNCYLDLDEEGKAVDKKMYRGMIGSLLYLTTSRPDILHGVCLCARFQSLAKESHLTTVKRILKYLKGTKNLGLRYPGGTNIFLEGYSDSNFGGCKLERKSTSDTCHLLVSSLVSSHSKKQACVALSTIKAEYIAARSCCGQSLGSRVT</sequence>
<organism evidence="1 2">
    <name type="scientific">Vigna radiata var. radiata</name>
    <name type="common">Mung bean</name>
    <name type="synonym">Phaseolus aureus</name>
    <dbReference type="NCBI Taxonomy" id="3916"/>
    <lineage>
        <taxon>Eukaryota</taxon>
        <taxon>Viridiplantae</taxon>
        <taxon>Streptophyta</taxon>
        <taxon>Embryophyta</taxon>
        <taxon>Tracheophyta</taxon>
        <taxon>Spermatophyta</taxon>
        <taxon>Magnoliopsida</taxon>
        <taxon>eudicotyledons</taxon>
        <taxon>Gunneridae</taxon>
        <taxon>Pentapetalae</taxon>
        <taxon>rosids</taxon>
        <taxon>fabids</taxon>
        <taxon>Fabales</taxon>
        <taxon>Fabaceae</taxon>
        <taxon>Papilionoideae</taxon>
        <taxon>50 kb inversion clade</taxon>
        <taxon>NPAAA clade</taxon>
        <taxon>indigoferoid/millettioid clade</taxon>
        <taxon>Phaseoleae</taxon>
        <taxon>Vigna</taxon>
    </lineage>
</organism>